<evidence type="ECO:0000256" key="3">
    <source>
        <dbReference type="ARBA" id="ARBA00023251"/>
    </source>
</evidence>
<dbReference type="EMBL" id="SODP01000002">
    <property type="protein sequence ID" value="TDW70027.1"/>
    <property type="molecule type" value="Genomic_DNA"/>
</dbReference>
<keyword evidence="6" id="KW-1185">Reference proteome</keyword>
<evidence type="ECO:0000256" key="1">
    <source>
        <dbReference type="ARBA" id="ARBA00011051"/>
    </source>
</evidence>
<dbReference type="InterPro" id="IPR037523">
    <property type="entry name" value="VOC_core"/>
</dbReference>
<proteinExistence type="inferred from homology"/>
<dbReference type="GO" id="GO:0016829">
    <property type="term" value="F:lyase activity"/>
    <property type="evidence" value="ECO:0007669"/>
    <property type="project" value="UniProtKB-KW"/>
</dbReference>
<dbReference type="GO" id="GO:0046677">
    <property type="term" value="P:response to antibiotic"/>
    <property type="evidence" value="ECO:0007669"/>
    <property type="project" value="UniProtKB-KW"/>
</dbReference>
<dbReference type="InterPro" id="IPR004360">
    <property type="entry name" value="Glyas_Fos-R_dOase_dom"/>
</dbReference>
<evidence type="ECO:0000313" key="5">
    <source>
        <dbReference type="EMBL" id="TDW70027.1"/>
    </source>
</evidence>
<dbReference type="PROSITE" id="PS51819">
    <property type="entry name" value="VOC"/>
    <property type="match status" value="1"/>
</dbReference>
<sequence length="147" mass="16327">MRVSSPTEPSLVPELLVGDVTRSVEFWCGLCGFVVEYKREEEGFAYVVRGSAHVMLEEQGVGRNWVTGPLERPLGRGINFQISVPDLTPILSALAAADYPLFMEPETKWYRVTPQEETGVSQFLVADPDGYLIRFQTSLGRRSSAAT</sequence>
<organism evidence="5 6">
    <name type="scientific">Kribbella pratensis</name>
    <dbReference type="NCBI Taxonomy" id="2512112"/>
    <lineage>
        <taxon>Bacteria</taxon>
        <taxon>Bacillati</taxon>
        <taxon>Actinomycetota</taxon>
        <taxon>Actinomycetes</taxon>
        <taxon>Propionibacteriales</taxon>
        <taxon>Kribbellaceae</taxon>
        <taxon>Kribbella</taxon>
    </lineage>
</organism>
<comment type="caution">
    <text evidence="5">The sequence shown here is derived from an EMBL/GenBank/DDBJ whole genome shotgun (WGS) entry which is preliminary data.</text>
</comment>
<protein>
    <recommendedName>
        <fullName evidence="2">Bleomycin resistance protein</fullName>
    </recommendedName>
</protein>
<feature type="domain" description="VOC" evidence="4">
    <location>
        <begin position="8"/>
        <end position="138"/>
    </location>
</feature>
<keyword evidence="3" id="KW-0046">Antibiotic resistance</keyword>
<reference evidence="5 6" key="1">
    <citation type="submission" date="2019-03" db="EMBL/GenBank/DDBJ databases">
        <title>Genomic Encyclopedia of Type Strains, Phase III (KMG-III): the genomes of soil and plant-associated and newly described type strains.</title>
        <authorList>
            <person name="Whitman W."/>
        </authorList>
    </citation>
    <scope>NUCLEOTIDE SEQUENCE [LARGE SCALE GENOMIC DNA]</scope>
    <source>
        <strain evidence="5 6">VKM Ac-2573</strain>
    </source>
</reference>
<evidence type="ECO:0000256" key="2">
    <source>
        <dbReference type="ARBA" id="ARBA00021572"/>
    </source>
</evidence>
<comment type="similarity">
    <text evidence="1">Belongs to the bleomycin resistance protein family.</text>
</comment>
<dbReference type="Proteomes" id="UP000295146">
    <property type="component" value="Unassembled WGS sequence"/>
</dbReference>
<dbReference type="InterPro" id="IPR000335">
    <property type="entry name" value="Bleomycin-R"/>
</dbReference>
<name>A0A4V3GFX9_9ACTN</name>
<dbReference type="CDD" id="cd08349">
    <property type="entry name" value="BLMA_like"/>
    <property type="match status" value="1"/>
</dbReference>
<dbReference type="AlphaFoldDB" id="A0A4V3GFX9"/>
<accession>A0A4V3GFX9</accession>
<evidence type="ECO:0000259" key="4">
    <source>
        <dbReference type="PROSITE" id="PS51819"/>
    </source>
</evidence>
<evidence type="ECO:0000313" key="6">
    <source>
        <dbReference type="Proteomes" id="UP000295146"/>
    </source>
</evidence>
<dbReference type="Gene3D" id="3.10.180.10">
    <property type="entry name" value="2,3-Dihydroxybiphenyl 1,2-Dioxygenase, domain 1"/>
    <property type="match status" value="1"/>
</dbReference>
<gene>
    <name evidence="5" type="ORF">EV653_4061</name>
</gene>
<dbReference type="Pfam" id="PF00903">
    <property type="entry name" value="Glyoxalase"/>
    <property type="match status" value="1"/>
</dbReference>
<keyword evidence="5" id="KW-0456">Lyase</keyword>
<dbReference type="SUPFAM" id="SSF54593">
    <property type="entry name" value="Glyoxalase/Bleomycin resistance protein/Dihydroxybiphenyl dioxygenase"/>
    <property type="match status" value="1"/>
</dbReference>
<dbReference type="InterPro" id="IPR029068">
    <property type="entry name" value="Glyas_Bleomycin-R_OHBP_Dase"/>
</dbReference>